<feature type="domain" description="Fatty acid desaturase" evidence="2">
    <location>
        <begin position="72"/>
        <end position="305"/>
    </location>
</feature>
<evidence type="ECO:0000313" key="4">
    <source>
        <dbReference type="Proteomes" id="UP001550853"/>
    </source>
</evidence>
<proteinExistence type="predicted"/>
<organism evidence="3 4">
    <name type="scientific">Streptomyces catenulae</name>
    <dbReference type="NCBI Taxonomy" id="66875"/>
    <lineage>
        <taxon>Bacteria</taxon>
        <taxon>Bacillati</taxon>
        <taxon>Actinomycetota</taxon>
        <taxon>Actinomycetes</taxon>
        <taxon>Kitasatosporales</taxon>
        <taxon>Streptomycetaceae</taxon>
        <taxon>Streptomyces</taxon>
    </lineage>
</organism>
<dbReference type="EC" id="1.14.19.-" evidence="3"/>
<keyword evidence="1" id="KW-0812">Transmembrane</keyword>
<dbReference type="EMBL" id="JBEZVI010000028">
    <property type="protein sequence ID" value="MEU3713647.1"/>
    <property type="molecule type" value="Genomic_DNA"/>
</dbReference>
<dbReference type="RefSeq" id="WP_030285523.1">
    <property type="nucleotide sequence ID" value="NZ_JBEZVI010000028.1"/>
</dbReference>
<dbReference type="Pfam" id="PF00487">
    <property type="entry name" value="FA_desaturase"/>
    <property type="match status" value="1"/>
</dbReference>
<evidence type="ECO:0000313" key="3">
    <source>
        <dbReference type="EMBL" id="MEU3713647.1"/>
    </source>
</evidence>
<evidence type="ECO:0000256" key="1">
    <source>
        <dbReference type="SAM" id="Phobius"/>
    </source>
</evidence>
<feature type="transmembrane region" description="Helical" evidence="1">
    <location>
        <begin position="193"/>
        <end position="215"/>
    </location>
</feature>
<dbReference type="InterPro" id="IPR005804">
    <property type="entry name" value="FA_desaturase_dom"/>
</dbReference>
<sequence length="343" mass="36618">MSSALCLVVAGLLLRQLDRLRHLRSPAKLTAAEAMALQRSRASVWAPTLLLVGEWTQIAGWWLLAGVHPAGAVVAAVAVAVHFRHLQEISHFAVHGVLARGRRANTVLAELFVHLPLALGPVGERRNRHVRDHHPNATLSGVDPNLVELRDAGLVPGAAQGTVTRAACHPLTVRGLRGTVTGTGRALARPAGAVAVVVVAAAAYLLGGWTGLVAGVLVPRLWLYPQLAWLSLLGEHTWFDPQRRTGSRAEVEAGRCLRLYPEGVVMSAVAAVTWLPYGDLHHYAHSAHPAVRWNYLPAVERGLAPPHCTPAALLIGPGSLLARHRRALARPEDVLAVPAPGAR</sequence>
<keyword evidence="3" id="KW-0560">Oxidoreductase</keyword>
<dbReference type="GO" id="GO:0016491">
    <property type="term" value="F:oxidoreductase activity"/>
    <property type="evidence" value="ECO:0007669"/>
    <property type="project" value="UniProtKB-KW"/>
</dbReference>
<dbReference type="Proteomes" id="UP001550853">
    <property type="component" value="Unassembled WGS sequence"/>
</dbReference>
<keyword evidence="4" id="KW-1185">Reference proteome</keyword>
<gene>
    <name evidence="3" type="ORF">AB0E61_26565</name>
</gene>
<evidence type="ECO:0000259" key="2">
    <source>
        <dbReference type="Pfam" id="PF00487"/>
    </source>
</evidence>
<keyword evidence="1" id="KW-0472">Membrane</keyword>
<name>A0ABV2Z6N3_9ACTN</name>
<keyword evidence="1" id="KW-1133">Transmembrane helix</keyword>
<accession>A0ABV2Z6N3</accession>
<comment type="caution">
    <text evidence="3">The sequence shown here is derived from an EMBL/GenBank/DDBJ whole genome shotgun (WGS) entry which is preliminary data.</text>
</comment>
<reference evidence="3 4" key="1">
    <citation type="submission" date="2024-06" db="EMBL/GenBank/DDBJ databases">
        <title>The Natural Products Discovery Center: Release of the First 8490 Sequenced Strains for Exploring Actinobacteria Biosynthetic Diversity.</title>
        <authorList>
            <person name="Kalkreuter E."/>
            <person name="Kautsar S.A."/>
            <person name="Yang D."/>
            <person name="Bader C.D."/>
            <person name="Teijaro C.N."/>
            <person name="Fluegel L."/>
            <person name="Davis C.M."/>
            <person name="Simpson J.R."/>
            <person name="Lauterbach L."/>
            <person name="Steele A.D."/>
            <person name="Gui C."/>
            <person name="Meng S."/>
            <person name="Li G."/>
            <person name="Viehrig K."/>
            <person name="Ye F."/>
            <person name="Su P."/>
            <person name="Kiefer A.F."/>
            <person name="Nichols A."/>
            <person name="Cepeda A.J."/>
            <person name="Yan W."/>
            <person name="Fan B."/>
            <person name="Jiang Y."/>
            <person name="Adhikari A."/>
            <person name="Zheng C.-J."/>
            <person name="Schuster L."/>
            <person name="Cowan T.M."/>
            <person name="Smanski M.J."/>
            <person name="Chevrette M.G."/>
            <person name="De Carvalho L.P.S."/>
            <person name="Shen B."/>
        </authorList>
    </citation>
    <scope>NUCLEOTIDE SEQUENCE [LARGE SCALE GENOMIC DNA]</scope>
    <source>
        <strain evidence="3 4">NPDC033039</strain>
    </source>
</reference>
<feature type="transmembrane region" description="Helical" evidence="1">
    <location>
        <begin position="59"/>
        <end position="81"/>
    </location>
</feature>
<protein>
    <submittedName>
        <fullName evidence="3">Fatty acid desaturase</fullName>
        <ecNumber evidence="3">1.14.19.-</ecNumber>
    </submittedName>
</protein>